<dbReference type="Pfam" id="PF00072">
    <property type="entry name" value="Response_reg"/>
    <property type="match status" value="1"/>
</dbReference>
<keyword evidence="4" id="KW-0805">Transcription regulation</keyword>
<evidence type="ECO:0000256" key="5">
    <source>
        <dbReference type="ARBA" id="ARBA00023125"/>
    </source>
</evidence>
<dbReference type="SMART" id="SM00862">
    <property type="entry name" value="Trans_reg_C"/>
    <property type="match status" value="1"/>
</dbReference>
<dbReference type="GO" id="GO:0032993">
    <property type="term" value="C:protein-DNA complex"/>
    <property type="evidence" value="ECO:0007669"/>
    <property type="project" value="TreeGrafter"/>
</dbReference>
<dbReference type="Pfam" id="PF00486">
    <property type="entry name" value="Trans_reg_C"/>
    <property type="match status" value="1"/>
</dbReference>
<dbReference type="EMBL" id="QJJQ01000014">
    <property type="protein sequence ID" value="PXW83843.1"/>
    <property type="molecule type" value="Genomic_DNA"/>
</dbReference>
<feature type="domain" description="Response regulatory" evidence="9">
    <location>
        <begin position="6"/>
        <end position="120"/>
    </location>
</feature>
<dbReference type="InterPro" id="IPR001867">
    <property type="entry name" value="OmpR/PhoB-type_DNA-bd"/>
</dbReference>
<proteinExistence type="predicted"/>
<evidence type="ECO:0000256" key="8">
    <source>
        <dbReference type="PROSITE-ProRule" id="PRU01091"/>
    </source>
</evidence>
<evidence type="ECO:0000256" key="7">
    <source>
        <dbReference type="PROSITE-ProRule" id="PRU00169"/>
    </source>
</evidence>
<accession>A0A2V3VPP1</accession>
<dbReference type="GO" id="GO:0005829">
    <property type="term" value="C:cytosol"/>
    <property type="evidence" value="ECO:0007669"/>
    <property type="project" value="TreeGrafter"/>
</dbReference>
<gene>
    <name evidence="11" type="ORF">DFR56_114128</name>
</gene>
<protein>
    <submittedName>
        <fullName evidence="11">DNA-binding response OmpR family regulator</fullName>
    </submittedName>
</protein>
<evidence type="ECO:0000256" key="1">
    <source>
        <dbReference type="ARBA" id="ARBA00004496"/>
    </source>
</evidence>
<evidence type="ECO:0000256" key="2">
    <source>
        <dbReference type="ARBA" id="ARBA00022553"/>
    </source>
</evidence>
<keyword evidence="3" id="KW-0902">Two-component regulatory system</keyword>
<feature type="domain" description="OmpR/PhoB-type" evidence="10">
    <location>
        <begin position="136"/>
        <end position="235"/>
    </location>
</feature>
<name>A0A2V3VPP1_9BACI</name>
<dbReference type="GO" id="GO:0006355">
    <property type="term" value="P:regulation of DNA-templated transcription"/>
    <property type="evidence" value="ECO:0007669"/>
    <property type="project" value="InterPro"/>
</dbReference>
<evidence type="ECO:0000259" key="10">
    <source>
        <dbReference type="PROSITE" id="PS51755"/>
    </source>
</evidence>
<comment type="subcellular location">
    <subcellularLocation>
        <location evidence="1">Cytoplasm</location>
    </subcellularLocation>
</comment>
<evidence type="ECO:0000256" key="4">
    <source>
        <dbReference type="ARBA" id="ARBA00023015"/>
    </source>
</evidence>
<evidence type="ECO:0000313" key="12">
    <source>
        <dbReference type="Proteomes" id="UP000247978"/>
    </source>
</evidence>
<organism evidence="11 12">
    <name type="scientific">Pseudogracilibacillus auburnensis</name>
    <dbReference type="NCBI Taxonomy" id="1494959"/>
    <lineage>
        <taxon>Bacteria</taxon>
        <taxon>Bacillati</taxon>
        <taxon>Bacillota</taxon>
        <taxon>Bacilli</taxon>
        <taxon>Bacillales</taxon>
        <taxon>Bacillaceae</taxon>
        <taxon>Pseudogracilibacillus</taxon>
    </lineage>
</organism>
<comment type="caution">
    <text evidence="11">The sequence shown here is derived from an EMBL/GenBank/DDBJ whole genome shotgun (WGS) entry which is preliminary data.</text>
</comment>
<feature type="DNA-binding region" description="OmpR/PhoB-type" evidence="8">
    <location>
        <begin position="136"/>
        <end position="235"/>
    </location>
</feature>
<keyword evidence="2 7" id="KW-0597">Phosphoprotein</keyword>
<dbReference type="InterPro" id="IPR036388">
    <property type="entry name" value="WH-like_DNA-bd_sf"/>
</dbReference>
<dbReference type="PANTHER" id="PTHR48111">
    <property type="entry name" value="REGULATOR OF RPOS"/>
    <property type="match status" value="1"/>
</dbReference>
<evidence type="ECO:0000313" key="11">
    <source>
        <dbReference type="EMBL" id="PXW83843.1"/>
    </source>
</evidence>
<keyword evidence="5 8" id="KW-0238">DNA-binding</keyword>
<dbReference type="GO" id="GO:0000156">
    <property type="term" value="F:phosphorelay response regulator activity"/>
    <property type="evidence" value="ECO:0007669"/>
    <property type="project" value="TreeGrafter"/>
</dbReference>
<dbReference type="Proteomes" id="UP000247978">
    <property type="component" value="Unassembled WGS sequence"/>
</dbReference>
<keyword evidence="12" id="KW-1185">Reference proteome</keyword>
<dbReference type="InterPro" id="IPR039420">
    <property type="entry name" value="WalR-like"/>
</dbReference>
<dbReference type="Gene3D" id="6.10.250.690">
    <property type="match status" value="1"/>
</dbReference>
<dbReference type="InterPro" id="IPR011006">
    <property type="entry name" value="CheY-like_superfamily"/>
</dbReference>
<reference evidence="11 12" key="1">
    <citation type="submission" date="2018-05" db="EMBL/GenBank/DDBJ databases">
        <title>Genomic Encyclopedia of Type Strains, Phase IV (KMG-IV): sequencing the most valuable type-strain genomes for metagenomic binning, comparative biology and taxonomic classification.</title>
        <authorList>
            <person name="Goeker M."/>
        </authorList>
    </citation>
    <scope>NUCLEOTIDE SEQUENCE [LARGE SCALE GENOMIC DNA]</scope>
    <source>
        <strain evidence="11 12">DSM 28556</strain>
    </source>
</reference>
<dbReference type="Gene3D" id="3.40.50.2300">
    <property type="match status" value="1"/>
</dbReference>
<dbReference type="FunFam" id="3.40.50.2300:FF:000001">
    <property type="entry name" value="DNA-binding response regulator PhoB"/>
    <property type="match status" value="1"/>
</dbReference>
<dbReference type="GO" id="GO:0000976">
    <property type="term" value="F:transcription cis-regulatory region binding"/>
    <property type="evidence" value="ECO:0007669"/>
    <property type="project" value="TreeGrafter"/>
</dbReference>
<dbReference type="SMART" id="SM00448">
    <property type="entry name" value="REC"/>
    <property type="match status" value="1"/>
</dbReference>
<dbReference type="RefSeq" id="WP_211320651.1">
    <property type="nucleotide sequence ID" value="NZ_JBHUHB010000001.1"/>
</dbReference>
<dbReference type="FunFam" id="1.10.10.10:FF:000018">
    <property type="entry name" value="DNA-binding response regulator ResD"/>
    <property type="match status" value="1"/>
</dbReference>
<sequence length="248" mass="28531">MIKQEKILIVDDEKGILQLLEITLKKERYHHITCATTGAETLSYVKNNEFDLILLDVMLPDDNGFDLCREIRKYSNTQIIFITSCSSDFDKLTGLGIGGDDYITKPFNPLEVVARIEALFRRQHLLTKKSHVDAHREEYDFGRITLNITDATLIVDGVPIECTAKELQLLHFFFKNPNRIFTSAQIYEHVWEDLGFGGEKTVAMHISRIRKKLEIDPKSPEMIINLRGIGYKFIPPKQGDNNEDEDPF</sequence>
<dbReference type="PROSITE" id="PS50110">
    <property type="entry name" value="RESPONSE_REGULATORY"/>
    <property type="match status" value="1"/>
</dbReference>
<dbReference type="SUPFAM" id="SSF52172">
    <property type="entry name" value="CheY-like"/>
    <property type="match status" value="1"/>
</dbReference>
<dbReference type="Gene3D" id="1.10.10.10">
    <property type="entry name" value="Winged helix-like DNA-binding domain superfamily/Winged helix DNA-binding domain"/>
    <property type="match status" value="1"/>
</dbReference>
<dbReference type="PANTHER" id="PTHR48111:SF52">
    <property type="entry name" value="TRANSCRIPTIONAL REGULATORY PROTEIN YVRH"/>
    <property type="match status" value="1"/>
</dbReference>
<dbReference type="AlphaFoldDB" id="A0A2V3VPP1"/>
<evidence type="ECO:0000256" key="6">
    <source>
        <dbReference type="ARBA" id="ARBA00023163"/>
    </source>
</evidence>
<keyword evidence="6" id="KW-0804">Transcription</keyword>
<evidence type="ECO:0000259" key="9">
    <source>
        <dbReference type="PROSITE" id="PS50110"/>
    </source>
</evidence>
<feature type="modified residue" description="4-aspartylphosphate" evidence="7">
    <location>
        <position position="56"/>
    </location>
</feature>
<dbReference type="CDD" id="cd00383">
    <property type="entry name" value="trans_reg_C"/>
    <property type="match status" value="1"/>
</dbReference>
<dbReference type="InterPro" id="IPR001789">
    <property type="entry name" value="Sig_transdc_resp-reg_receiver"/>
</dbReference>
<evidence type="ECO:0000256" key="3">
    <source>
        <dbReference type="ARBA" id="ARBA00023012"/>
    </source>
</evidence>
<dbReference type="PROSITE" id="PS51755">
    <property type="entry name" value="OMPR_PHOB"/>
    <property type="match status" value="1"/>
</dbReference>